<name>A0A5C5Z161_9BACT</name>
<feature type="transmembrane region" description="Helical" evidence="3">
    <location>
        <begin position="7"/>
        <end position="26"/>
    </location>
</feature>
<dbReference type="Pfam" id="PF13450">
    <property type="entry name" value="NAD_binding_8"/>
    <property type="match status" value="1"/>
</dbReference>
<dbReference type="AlphaFoldDB" id="A0A5C5Z161"/>
<keyword evidence="1" id="KW-0560">Oxidoreductase</keyword>
<keyword evidence="2" id="KW-0503">Monooxygenase</keyword>
<keyword evidence="3" id="KW-0812">Transmembrane</keyword>
<protein>
    <submittedName>
        <fullName evidence="4">Tryptophan halogenase</fullName>
    </submittedName>
</protein>
<evidence type="ECO:0000313" key="5">
    <source>
        <dbReference type="Proteomes" id="UP000315010"/>
    </source>
</evidence>
<evidence type="ECO:0000256" key="2">
    <source>
        <dbReference type="ARBA" id="ARBA00023033"/>
    </source>
</evidence>
<keyword evidence="3" id="KW-0472">Membrane</keyword>
<dbReference type="Proteomes" id="UP000315010">
    <property type="component" value="Unassembled WGS sequence"/>
</dbReference>
<evidence type="ECO:0000256" key="1">
    <source>
        <dbReference type="ARBA" id="ARBA00023002"/>
    </source>
</evidence>
<keyword evidence="5" id="KW-1185">Reference proteome</keyword>
<comment type="caution">
    <text evidence="4">The sequence shown here is derived from an EMBL/GenBank/DDBJ whole genome shotgun (WGS) entry which is preliminary data.</text>
</comment>
<dbReference type="SUPFAM" id="SSF51905">
    <property type="entry name" value="FAD/NAD(P)-binding domain"/>
    <property type="match status" value="1"/>
</dbReference>
<dbReference type="Gene3D" id="3.50.50.60">
    <property type="entry name" value="FAD/NAD(P)-binding domain"/>
    <property type="match status" value="1"/>
</dbReference>
<accession>A0A5C5Z161</accession>
<dbReference type="Pfam" id="PF04820">
    <property type="entry name" value="Trp_halogenase"/>
    <property type="match status" value="1"/>
</dbReference>
<keyword evidence="3" id="KW-1133">Transmembrane helix</keyword>
<dbReference type="InterPro" id="IPR036188">
    <property type="entry name" value="FAD/NAD-bd_sf"/>
</dbReference>
<sequence length="505" mass="56795">MSSQSKVFDVIILGAGFAGSLLGTLLSKRGMSIAVVDRDKHPRFTIGESSTPAADFLLQHIVTQFGIEELQPLVRFGSWRKTHPEILCGCKRGFSYFDHGRSGGFEATSNHRDELLVAASVSNEVADTQWYRADVDQFFADVARKYGVTMMEQTEIESIRRAAPNDWRVNIQSEQGTSQLAAPMIVDATGSGRCLAKRLGIQDISDRFMTKSSAIYSHWENLTPLTDWLAARGAALNDYPYRAEDSAVHHLFRDGWLWHLQFANGRTSVGFVFDESESDRDVSIAQQTDWQGVLRDHPVINEWMSDANICAFPGKVFRTPRLQRLASVAAGEDWVAMPFTTGFIDPMHSTGIAHSLSGVERIAQILLNETNESRGDSLRHYSDTVLQEFETIDRLVWGCYVGLRDFRLFNAWSMIYFAVVTTYERLFSQSADRPTGFLGADQTDIRDRVGGLTDELRSIQASDRIKDHSVIESFIETIRMTIQPINQVGLFDPPIQNMYHRTAAK</sequence>
<dbReference type="InterPro" id="IPR050816">
    <property type="entry name" value="Flavin-dep_Halogenase_NPB"/>
</dbReference>
<dbReference type="InterPro" id="IPR006905">
    <property type="entry name" value="Flavin_halogenase"/>
</dbReference>
<dbReference type="GO" id="GO:0004497">
    <property type="term" value="F:monooxygenase activity"/>
    <property type="evidence" value="ECO:0007669"/>
    <property type="project" value="UniProtKB-KW"/>
</dbReference>
<reference evidence="4 5" key="1">
    <citation type="submission" date="2019-02" db="EMBL/GenBank/DDBJ databases">
        <title>Deep-cultivation of Planctomycetes and their phenomic and genomic characterization uncovers novel biology.</title>
        <authorList>
            <person name="Wiegand S."/>
            <person name="Jogler M."/>
            <person name="Boedeker C."/>
            <person name="Pinto D."/>
            <person name="Vollmers J."/>
            <person name="Rivas-Marin E."/>
            <person name="Kohn T."/>
            <person name="Peeters S.H."/>
            <person name="Heuer A."/>
            <person name="Rast P."/>
            <person name="Oberbeckmann S."/>
            <person name="Bunk B."/>
            <person name="Jeske O."/>
            <person name="Meyerdierks A."/>
            <person name="Storesund J.E."/>
            <person name="Kallscheuer N."/>
            <person name="Luecker S."/>
            <person name="Lage O.M."/>
            <person name="Pohl T."/>
            <person name="Merkel B.J."/>
            <person name="Hornburger P."/>
            <person name="Mueller R.-W."/>
            <person name="Bruemmer F."/>
            <person name="Labrenz M."/>
            <person name="Spormann A.M."/>
            <person name="Op Den Camp H."/>
            <person name="Overmann J."/>
            <person name="Amann R."/>
            <person name="Jetten M.S.M."/>
            <person name="Mascher T."/>
            <person name="Medema M.H."/>
            <person name="Devos D.P."/>
            <person name="Kaster A.-K."/>
            <person name="Ovreas L."/>
            <person name="Rohde M."/>
            <person name="Galperin M.Y."/>
            <person name="Jogler C."/>
        </authorList>
    </citation>
    <scope>NUCLEOTIDE SEQUENCE [LARGE SCALE GENOMIC DNA]</scope>
    <source>
        <strain evidence="4 5">CA13</strain>
    </source>
</reference>
<evidence type="ECO:0000313" key="4">
    <source>
        <dbReference type="EMBL" id="TWT81118.1"/>
    </source>
</evidence>
<gene>
    <name evidence="4" type="ORF">CA13_25650</name>
</gene>
<dbReference type="EMBL" id="SJPJ01000001">
    <property type="protein sequence ID" value="TWT81118.1"/>
    <property type="molecule type" value="Genomic_DNA"/>
</dbReference>
<dbReference type="PANTHER" id="PTHR43747">
    <property type="entry name" value="FAD-BINDING PROTEIN"/>
    <property type="match status" value="1"/>
</dbReference>
<dbReference type="PANTHER" id="PTHR43747:SF5">
    <property type="entry name" value="FAD-BINDING DOMAIN-CONTAINING PROTEIN"/>
    <property type="match status" value="1"/>
</dbReference>
<proteinExistence type="predicted"/>
<dbReference type="RefSeq" id="WP_419194216.1">
    <property type="nucleotide sequence ID" value="NZ_SJPJ01000001.1"/>
</dbReference>
<evidence type="ECO:0000256" key="3">
    <source>
        <dbReference type="SAM" id="Phobius"/>
    </source>
</evidence>
<organism evidence="4 5">
    <name type="scientific">Novipirellula herctigrandis</name>
    <dbReference type="NCBI Taxonomy" id="2527986"/>
    <lineage>
        <taxon>Bacteria</taxon>
        <taxon>Pseudomonadati</taxon>
        <taxon>Planctomycetota</taxon>
        <taxon>Planctomycetia</taxon>
        <taxon>Pirellulales</taxon>
        <taxon>Pirellulaceae</taxon>
        <taxon>Novipirellula</taxon>
    </lineage>
</organism>